<dbReference type="CDD" id="cd05254">
    <property type="entry name" value="dTDP_HR_like_SDR_e"/>
    <property type="match status" value="1"/>
</dbReference>
<dbReference type="Gene3D" id="3.40.50.720">
    <property type="entry name" value="NAD(P)-binding Rossmann-like Domain"/>
    <property type="match status" value="1"/>
</dbReference>
<dbReference type="InterPro" id="IPR005913">
    <property type="entry name" value="dTDP_dehydrorham_reduct"/>
</dbReference>
<dbReference type="UniPathway" id="UPA00124"/>
<comment type="similarity">
    <text evidence="1 2">Belongs to the dTDP-4-dehydrorhamnose reductase family.</text>
</comment>
<comment type="pathway">
    <text evidence="2">Carbohydrate biosynthesis; dTDP-L-rhamnose biosynthesis.</text>
</comment>
<evidence type="ECO:0000256" key="1">
    <source>
        <dbReference type="ARBA" id="ARBA00010944"/>
    </source>
</evidence>
<evidence type="ECO:0000256" key="2">
    <source>
        <dbReference type="RuleBase" id="RU364082"/>
    </source>
</evidence>
<dbReference type="OrthoDB" id="9803892at2"/>
<dbReference type="SUPFAM" id="SSF51735">
    <property type="entry name" value="NAD(P)-binding Rossmann-fold domains"/>
    <property type="match status" value="1"/>
</dbReference>
<feature type="domain" description="RmlD-like substrate binding" evidence="3">
    <location>
        <begin position="6"/>
        <end position="285"/>
    </location>
</feature>
<dbReference type="EC" id="1.1.1.133" evidence="2"/>
<reference evidence="4 5" key="1">
    <citation type="submission" date="2018-08" db="EMBL/GenBank/DDBJ databases">
        <title>Meiothermus luteus KCTC 52599 genome sequencing project.</title>
        <authorList>
            <person name="Da Costa M.S."/>
            <person name="Albuquerque L."/>
            <person name="Raposo P."/>
            <person name="Froufe H.J.C."/>
            <person name="Barroso C.S."/>
            <person name="Egas C."/>
        </authorList>
    </citation>
    <scope>NUCLEOTIDE SEQUENCE [LARGE SCALE GENOMIC DNA]</scope>
    <source>
        <strain evidence="4 5">KCTC 52599</strain>
    </source>
</reference>
<evidence type="ECO:0000313" key="4">
    <source>
        <dbReference type="EMBL" id="RIH83323.1"/>
    </source>
</evidence>
<sequence>MGASSKVAVIGAQGQLGSDLVRVLSEAYEVVGFTHQELEVADVASVERALGGQGWAAIINTAAFHKVEACEVEPERAFRVNALGALNVARVARATGAKCVYISTDYVFDGAKGKPYLESDPPRPLNVYGASKVAGEQLCLMTLEDALVLRISSVFGRAGASGKGGNFIETILQKARAGGPLRVVADQVMSPSYTLDVARLLLGLLQKNVRGVVHGANQGVCSWFELAREAVQLCGLGVEVEPIPSSAFPSPVKRPPYSALASERLAGLGLETRPWREALADYLREKGHLVG</sequence>
<dbReference type="PANTHER" id="PTHR10491:SF4">
    <property type="entry name" value="METHIONINE ADENOSYLTRANSFERASE 2 SUBUNIT BETA"/>
    <property type="match status" value="1"/>
</dbReference>
<dbReference type="NCBIfam" id="TIGR01214">
    <property type="entry name" value="rmlD"/>
    <property type="match status" value="1"/>
</dbReference>
<evidence type="ECO:0000259" key="3">
    <source>
        <dbReference type="Pfam" id="PF04321"/>
    </source>
</evidence>
<dbReference type="InterPro" id="IPR029903">
    <property type="entry name" value="RmlD-like-bd"/>
</dbReference>
<dbReference type="EMBL" id="QWKZ01000083">
    <property type="protein sequence ID" value="RIH83323.1"/>
    <property type="molecule type" value="Genomic_DNA"/>
</dbReference>
<dbReference type="Gene3D" id="3.90.25.10">
    <property type="entry name" value="UDP-galactose 4-epimerase, domain 1"/>
    <property type="match status" value="1"/>
</dbReference>
<dbReference type="Pfam" id="PF04321">
    <property type="entry name" value="RmlD_sub_bind"/>
    <property type="match status" value="1"/>
</dbReference>
<dbReference type="GO" id="GO:0019305">
    <property type="term" value="P:dTDP-rhamnose biosynthetic process"/>
    <property type="evidence" value="ECO:0007669"/>
    <property type="project" value="UniProtKB-UniPathway"/>
</dbReference>
<keyword evidence="2 4" id="KW-0560">Oxidoreductase</keyword>
<dbReference type="InterPro" id="IPR036291">
    <property type="entry name" value="NAD(P)-bd_dom_sf"/>
</dbReference>
<accession>A0A399EIR6</accession>
<dbReference type="Proteomes" id="UP000265800">
    <property type="component" value="Unassembled WGS sequence"/>
</dbReference>
<comment type="caution">
    <text evidence="4">The sequence shown here is derived from an EMBL/GenBank/DDBJ whole genome shotgun (WGS) entry which is preliminary data.</text>
</comment>
<comment type="function">
    <text evidence="2">Catalyzes the reduction of dTDP-6-deoxy-L-lyxo-4-hexulose to yield dTDP-L-rhamnose.</text>
</comment>
<dbReference type="AlphaFoldDB" id="A0A399EIR6"/>
<organism evidence="4 5">
    <name type="scientific">Meiothermus luteus</name>
    <dbReference type="NCBI Taxonomy" id="2026184"/>
    <lineage>
        <taxon>Bacteria</taxon>
        <taxon>Thermotogati</taxon>
        <taxon>Deinococcota</taxon>
        <taxon>Deinococci</taxon>
        <taxon>Thermales</taxon>
        <taxon>Thermaceae</taxon>
        <taxon>Meiothermus</taxon>
    </lineage>
</organism>
<name>A0A399EIR6_9DEIN</name>
<protein>
    <recommendedName>
        <fullName evidence="2">dTDP-4-dehydrorhamnose reductase</fullName>
        <ecNumber evidence="2">1.1.1.133</ecNumber>
    </recommendedName>
</protein>
<proteinExistence type="inferred from homology"/>
<evidence type="ECO:0000313" key="5">
    <source>
        <dbReference type="Proteomes" id="UP000265800"/>
    </source>
</evidence>
<keyword evidence="2" id="KW-0521">NADP</keyword>
<keyword evidence="5" id="KW-1185">Reference proteome</keyword>
<dbReference type="RefSeq" id="WP_119360777.1">
    <property type="nucleotide sequence ID" value="NZ_QWKZ01000083.1"/>
</dbReference>
<dbReference type="PANTHER" id="PTHR10491">
    <property type="entry name" value="DTDP-4-DEHYDRORHAMNOSE REDUCTASE"/>
    <property type="match status" value="1"/>
</dbReference>
<dbReference type="GO" id="GO:0005829">
    <property type="term" value="C:cytosol"/>
    <property type="evidence" value="ECO:0007669"/>
    <property type="project" value="TreeGrafter"/>
</dbReference>
<dbReference type="GO" id="GO:0008831">
    <property type="term" value="F:dTDP-4-dehydrorhamnose reductase activity"/>
    <property type="evidence" value="ECO:0007669"/>
    <property type="project" value="UniProtKB-EC"/>
</dbReference>
<gene>
    <name evidence="4" type="primary">rmlD_2</name>
    <name evidence="4" type="ORF">Mlute_02235</name>
</gene>